<dbReference type="PANTHER" id="PTHR43423:SF3">
    <property type="entry name" value="PHOSPHATE IMPORT ATP-BINDING PROTEIN PSTB"/>
    <property type="match status" value="1"/>
</dbReference>
<keyword evidence="7" id="KW-1278">Translocase</keyword>
<evidence type="ECO:0000256" key="8">
    <source>
        <dbReference type="ARBA" id="ARBA00023136"/>
    </source>
</evidence>
<dbReference type="PROSITE" id="PS50893">
    <property type="entry name" value="ABC_TRANSPORTER_2"/>
    <property type="match status" value="1"/>
</dbReference>
<dbReference type="GO" id="GO:0035435">
    <property type="term" value="P:phosphate ion transmembrane transport"/>
    <property type="evidence" value="ECO:0007669"/>
    <property type="project" value="InterPro"/>
</dbReference>
<dbReference type="InterPro" id="IPR017871">
    <property type="entry name" value="ABC_transporter-like_CS"/>
</dbReference>
<dbReference type="InterPro" id="IPR005670">
    <property type="entry name" value="PstB-like"/>
</dbReference>
<evidence type="ECO:0000313" key="10">
    <source>
        <dbReference type="EMBL" id="RCS70955.1"/>
    </source>
</evidence>
<dbReference type="InterPro" id="IPR027417">
    <property type="entry name" value="P-loop_NTPase"/>
</dbReference>
<keyword evidence="4" id="KW-0592">Phosphate transport</keyword>
<dbReference type="Gene3D" id="3.40.50.300">
    <property type="entry name" value="P-loop containing nucleotide triphosphate hydrolases"/>
    <property type="match status" value="1"/>
</dbReference>
<evidence type="ECO:0000256" key="6">
    <source>
        <dbReference type="ARBA" id="ARBA00022840"/>
    </source>
</evidence>
<protein>
    <submittedName>
        <fullName evidence="10">Phosphate ABC transporter ATP-binding protein PstB</fullName>
    </submittedName>
</protein>
<dbReference type="SMART" id="SM00382">
    <property type="entry name" value="AAA"/>
    <property type="match status" value="1"/>
</dbReference>
<dbReference type="OrthoDB" id="9802264at2"/>
<dbReference type="Proteomes" id="UP000252479">
    <property type="component" value="Unassembled WGS sequence"/>
</dbReference>
<dbReference type="AlphaFoldDB" id="A0A368LJY9"/>
<evidence type="ECO:0000313" key="11">
    <source>
        <dbReference type="Proteomes" id="UP000252479"/>
    </source>
</evidence>
<dbReference type="GO" id="GO:0005315">
    <property type="term" value="F:phosphate transmembrane transporter activity"/>
    <property type="evidence" value="ECO:0007669"/>
    <property type="project" value="InterPro"/>
</dbReference>
<dbReference type="PROSITE" id="PS00211">
    <property type="entry name" value="ABC_TRANSPORTER_1"/>
    <property type="match status" value="1"/>
</dbReference>
<keyword evidence="3" id="KW-0997">Cell inner membrane</keyword>
<comment type="caution">
    <text evidence="10">The sequence shown here is derived from an EMBL/GenBank/DDBJ whole genome shotgun (WGS) entry which is preliminary data.</text>
</comment>
<dbReference type="NCBIfam" id="TIGR00972">
    <property type="entry name" value="3a0107s01c2"/>
    <property type="match status" value="1"/>
</dbReference>
<dbReference type="GO" id="GO:0016020">
    <property type="term" value="C:membrane"/>
    <property type="evidence" value="ECO:0007669"/>
    <property type="project" value="InterPro"/>
</dbReference>
<sequence length="271" mass="30708">MNINQKTETIVTPKINTEKLSKRMDIQGLNFFYGEGKQALSDINLPIYDNHVTAIIGASGCGKSTLLRTMNRIYNLYDEHYAEGKITLDEDNILSAETDIYGLRSKVGMIFQKPTPFPMTIYENIAFGIRLKEKVSKNEMDDRVQDALEHARLWKEVKDKLHTDAMGLSGGQQQRLCIARTIALQPEVILMDEPTSALDPIATLGIEKLITKLRKTFTIVIVTHNMQQAKRISDFTAFMHLGELEEFGQTEQIFNRPKQTMTAEYIGGEFG</sequence>
<dbReference type="EMBL" id="QPGL01000002">
    <property type="protein sequence ID" value="RCS70955.1"/>
    <property type="molecule type" value="Genomic_DNA"/>
</dbReference>
<keyword evidence="8" id="KW-0472">Membrane</keyword>
<keyword evidence="5" id="KW-0547">Nucleotide-binding</keyword>
<evidence type="ECO:0000256" key="3">
    <source>
        <dbReference type="ARBA" id="ARBA00022519"/>
    </source>
</evidence>
<evidence type="ECO:0000256" key="4">
    <source>
        <dbReference type="ARBA" id="ARBA00022592"/>
    </source>
</evidence>
<keyword evidence="11" id="KW-1185">Reference proteome</keyword>
<evidence type="ECO:0000259" key="9">
    <source>
        <dbReference type="PROSITE" id="PS50893"/>
    </source>
</evidence>
<dbReference type="InterPro" id="IPR003439">
    <property type="entry name" value="ABC_transporter-like_ATP-bd"/>
</dbReference>
<proteinExistence type="predicted"/>
<feature type="domain" description="ABC transporter" evidence="9">
    <location>
        <begin position="15"/>
        <end position="266"/>
    </location>
</feature>
<accession>A0A368LJY9</accession>
<gene>
    <name evidence="10" type="ORF">CIK83_14205</name>
</gene>
<evidence type="ECO:0000256" key="5">
    <source>
        <dbReference type="ARBA" id="ARBA00022741"/>
    </source>
</evidence>
<organism evidence="10 11">
    <name type="scientific">Vibrio casei</name>
    <dbReference type="NCBI Taxonomy" id="673372"/>
    <lineage>
        <taxon>Bacteria</taxon>
        <taxon>Pseudomonadati</taxon>
        <taxon>Pseudomonadota</taxon>
        <taxon>Gammaproteobacteria</taxon>
        <taxon>Vibrionales</taxon>
        <taxon>Vibrionaceae</taxon>
        <taxon>Vibrio</taxon>
    </lineage>
</organism>
<reference evidence="10 11" key="1">
    <citation type="journal article" date="2017" name="Elife">
        <title>Extensive horizontal gene transfer in cheese-associated bacteria.</title>
        <authorList>
            <person name="Bonham K.S."/>
            <person name="Wolfe B.E."/>
            <person name="Dutton R.J."/>
        </authorList>
    </citation>
    <scope>NUCLEOTIDE SEQUENCE [LARGE SCALE GENOMIC DNA]</scope>
    <source>
        <strain evidence="10 11">JB196</strain>
    </source>
</reference>
<keyword evidence="2" id="KW-1003">Cell membrane</keyword>
<dbReference type="CDD" id="cd03260">
    <property type="entry name" value="ABC_PstB_phosphate_transporter"/>
    <property type="match status" value="1"/>
</dbReference>
<evidence type="ECO:0000256" key="1">
    <source>
        <dbReference type="ARBA" id="ARBA00022448"/>
    </source>
</evidence>
<dbReference type="Pfam" id="PF00005">
    <property type="entry name" value="ABC_tran"/>
    <property type="match status" value="1"/>
</dbReference>
<dbReference type="GO" id="GO:0016887">
    <property type="term" value="F:ATP hydrolysis activity"/>
    <property type="evidence" value="ECO:0007669"/>
    <property type="project" value="InterPro"/>
</dbReference>
<evidence type="ECO:0000256" key="2">
    <source>
        <dbReference type="ARBA" id="ARBA00022475"/>
    </source>
</evidence>
<dbReference type="PANTHER" id="PTHR43423">
    <property type="entry name" value="ABC TRANSPORTER I FAMILY MEMBER 17"/>
    <property type="match status" value="1"/>
</dbReference>
<evidence type="ECO:0000256" key="7">
    <source>
        <dbReference type="ARBA" id="ARBA00022967"/>
    </source>
</evidence>
<dbReference type="InterPro" id="IPR003593">
    <property type="entry name" value="AAA+_ATPase"/>
</dbReference>
<name>A0A368LJY9_9VIBR</name>
<dbReference type="SUPFAM" id="SSF52540">
    <property type="entry name" value="P-loop containing nucleoside triphosphate hydrolases"/>
    <property type="match status" value="1"/>
</dbReference>
<keyword evidence="1" id="KW-0813">Transport</keyword>
<keyword evidence="6 10" id="KW-0067">ATP-binding</keyword>
<dbReference type="GO" id="GO:0005524">
    <property type="term" value="F:ATP binding"/>
    <property type="evidence" value="ECO:0007669"/>
    <property type="project" value="UniProtKB-KW"/>
</dbReference>